<dbReference type="SUPFAM" id="SSF53067">
    <property type="entry name" value="Actin-like ATPase domain"/>
    <property type="match status" value="2"/>
</dbReference>
<dbReference type="CDD" id="cd24032">
    <property type="entry name" value="ASKHA_NBD_TsaB"/>
    <property type="match status" value="1"/>
</dbReference>
<comment type="caution">
    <text evidence="8">The sequence shown here is derived from an EMBL/GenBank/DDBJ whole genome shotgun (WGS) entry which is preliminary data.</text>
</comment>
<evidence type="ECO:0000256" key="1">
    <source>
        <dbReference type="ARBA" id="ARBA00004496"/>
    </source>
</evidence>
<dbReference type="Proteomes" id="UP000606935">
    <property type="component" value="Unassembled WGS sequence"/>
</dbReference>
<evidence type="ECO:0000256" key="3">
    <source>
        <dbReference type="ARBA" id="ARBA00019012"/>
    </source>
</evidence>
<keyword evidence="4" id="KW-0963">Cytoplasm</keyword>
<accession>A0A917Z6G9</accession>
<comment type="similarity">
    <text evidence="2">Belongs to the KAE1 / TsaD family. TsaB subfamily.</text>
</comment>
<dbReference type="AlphaFoldDB" id="A0A917Z6G9"/>
<keyword evidence="5" id="KW-0819">tRNA processing</keyword>
<evidence type="ECO:0000259" key="7">
    <source>
        <dbReference type="Pfam" id="PF00814"/>
    </source>
</evidence>
<name>A0A917Z6G9_9ALTE</name>
<protein>
    <recommendedName>
        <fullName evidence="3">tRNA threonylcarbamoyladenosine biosynthesis protein TsaB</fullName>
    </recommendedName>
    <alternativeName>
        <fullName evidence="6">t(6)A37 threonylcarbamoyladenosine biosynthesis protein TsaB</fullName>
    </alternativeName>
</protein>
<evidence type="ECO:0000256" key="6">
    <source>
        <dbReference type="ARBA" id="ARBA00032446"/>
    </source>
</evidence>
<dbReference type="Gene3D" id="3.30.420.40">
    <property type="match status" value="2"/>
</dbReference>
<dbReference type="Pfam" id="PF00814">
    <property type="entry name" value="TsaD"/>
    <property type="match status" value="1"/>
</dbReference>
<feature type="domain" description="Gcp-like" evidence="7">
    <location>
        <begin position="29"/>
        <end position="219"/>
    </location>
</feature>
<dbReference type="GO" id="GO:0005829">
    <property type="term" value="C:cytosol"/>
    <property type="evidence" value="ECO:0007669"/>
    <property type="project" value="TreeGrafter"/>
</dbReference>
<evidence type="ECO:0000313" key="9">
    <source>
        <dbReference type="Proteomes" id="UP000606935"/>
    </source>
</evidence>
<reference evidence="8" key="2">
    <citation type="submission" date="2020-09" db="EMBL/GenBank/DDBJ databases">
        <authorList>
            <person name="Sun Q."/>
            <person name="Zhou Y."/>
        </authorList>
    </citation>
    <scope>NUCLEOTIDE SEQUENCE</scope>
    <source>
        <strain evidence="8">CGMCC 1.7086</strain>
    </source>
</reference>
<keyword evidence="9" id="KW-1185">Reference proteome</keyword>
<evidence type="ECO:0000256" key="4">
    <source>
        <dbReference type="ARBA" id="ARBA00022490"/>
    </source>
</evidence>
<dbReference type="InterPro" id="IPR000905">
    <property type="entry name" value="Gcp-like_dom"/>
</dbReference>
<dbReference type="FunFam" id="3.30.420.40:FF:000097">
    <property type="entry name" value="tRNA threonylcarbamoyladenosine biosynthesis protein TsaB"/>
    <property type="match status" value="1"/>
</dbReference>
<dbReference type="PANTHER" id="PTHR11735:SF11">
    <property type="entry name" value="TRNA THREONYLCARBAMOYLADENOSINE BIOSYNTHESIS PROTEIN TSAB"/>
    <property type="match status" value="1"/>
</dbReference>
<evidence type="ECO:0000256" key="2">
    <source>
        <dbReference type="ARBA" id="ARBA00010493"/>
    </source>
</evidence>
<dbReference type="InterPro" id="IPR043129">
    <property type="entry name" value="ATPase_NBD"/>
</dbReference>
<evidence type="ECO:0000313" key="8">
    <source>
        <dbReference type="EMBL" id="GGO74398.1"/>
    </source>
</evidence>
<dbReference type="InterPro" id="IPR022496">
    <property type="entry name" value="T6A_TsaB"/>
</dbReference>
<dbReference type="EMBL" id="BMLS01000008">
    <property type="protein sequence ID" value="GGO74398.1"/>
    <property type="molecule type" value="Genomic_DNA"/>
</dbReference>
<dbReference type="NCBIfam" id="TIGR03725">
    <property type="entry name" value="T6A_YeaZ"/>
    <property type="match status" value="1"/>
</dbReference>
<dbReference type="GO" id="GO:0002949">
    <property type="term" value="P:tRNA threonylcarbamoyladenosine modification"/>
    <property type="evidence" value="ECO:0007669"/>
    <property type="project" value="InterPro"/>
</dbReference>
<reference evidence="8" key="1">
    <citation type="journal article" date="2014" name="Int. J. Syst. Evol. Microbiol.">
        <title>Complete genome sequence of Corynebacterium casei LMG S-19264T (=DSM 44701T), isolated from a smear-ripened cheese.</title>
        <authorList>
            <consortium name="US DOE Joint Genome Institute (JGI-PGF)"/>
            <person name="Walter F."/>
            <person name="Albersmeier A."/>
            <person name="Kalinowski J."/>
            <person name="Ruckert C."/>
        </authorList>
    </citation>
    <scope>NUCLEOTIDE SEQUENCE</scope>
    <source>
        <strain evidence="8">CGMCC 1.7086</strain>
    </source>
</reference>
<dbReference type="RefSeq" id="WP_188698844.1">
    <property type="nucleotide sequence ID" value="NZ_BMLS01000008.1"/>
</dbReference>
<comment type="subcellular location">
    <subcellularLocation>
        <location evidence="1">Cytoplasm</location>
    </subcellularLocation>
</comment>
<organism evidence="8 9">
    <name type="scientific">Bowmanella pacifica</name>
    <dbReference type="NCBI Taxonomy" id="502051"/>
    <lineage>
        <taxon>Bacteria</taxon>
        <taxon>Pseudomonadati</taxon>
        <taxon>Pseudomonadota</taxon>
        <taxon>Gammaproteobacteria</taxon>
        <taxon>Alteromonadales</taxon>
        <taxon>Alteromonadaceae</taxon>
        <taxon>Bowmanella</taxon>
    </lineage>
</organism>
<sequence>MNILVIDTATEACSAALTYQGRSLSRFEVCPQQHSQRLLPMVDELLAEAGISLTQLDALAFGRGPGSFTGVRIATGMIQGLALGAELPVIAISTLAAMAQQAFIEHGHKRIVAAIDARMDEVYFGRFEERDGIMQVIDAEQVIAPKLALAEHELSADWFGVGTGWQAYPQLDPDKRITPLTNVLYPAAHAMLPLALQAWQSGQALAVEDAQPVYLRDNVTWKKLPGRE</sequence>
<evidence type="ECO:0000256" key="5">
    <source>
        <dbReference type="ARBA" id="ARBA00022694"/>
    </source>
</evidence>
<dbReference type="PANTHER" id="PTHR11735">
    <property type="entry name" value="TRNA N6-ADENOSINE THREONYLCARBAMOYLTRANSFERASE"/>
    <property type="match status" value="1"/>
</dbReference>
<proteinExistence type="inferred from homology"/>
<gene>
    <name evidence="8" type="ORF">GCM10010982_37130</name>
</gene>